<comment type="caution">
    <text evidence="2">The sequence shown here is derived from an EMBL/GenBank/DDBJ whole genome shotgun (WGS) entry which is preliminary data.</text>
</comment>
<evidence type="ECO:0000313" key="3">
    <source>
        <dbReference type="Proteomes" id="UP000295757"/>
    </source>
</evidence>
<gene>
    <name evidence="2" type="ORF">BCF59_0081</name>
</gene>
<dbReference type="AlphaFoldDB" id="A0A4R7UES3"/>
<keyword evidence="1" id="KW-0472">Membrane</keyword>
<feature type="transmembrane region" description="Helical" evidence="1">
    <location>
        <begin position="210"/>
        <end position="230"/>
    </location>
</feature>
<keyword evidence="3" id="KW-1185">Reference proteome</keyword>
<evidence type="ECO:0000313" key="2">
    <source>
        <dbReference type="EMBL" id="TDV24134.1"/>
    </source>
</evidence>
<evidence type="ECO:0000256" key="1">
    <source>
        <dbReference type="SAM" id="Phobius"/>
    </source>
</evidence>
<feature type="transmembrane region" description="Helical" evidence="1">
    <location>
        <begin position="53"/>
        <end position="75"/>
    </location>
</feature>
<protein>
    <submittedName>
        <fullName evidence="2">Uncharacterized protein DUF3816</fullName>
    </submittedName>
</protein>
<feature type="transmembrane region" description="Helical" evidence="1">
    <location>
        <begin position="242"/>
        <end position="260"/>
    </location>
</feature>
<feature type="transmembrane region" description="Helical" evidence="1">
    <location>
        <begin position="319"/>
        <end position="340"/>
    </location>
</feature>
<feature type="transmembrane region" description="Helical" evidence="1">
    <location>
        <begin position="280"/>
        <end position="307"/>
    </location>
</feature>
<feature type="transmembrane region" description="Helical" evidence="1">
    <location>
        <begin position="140"/>
        <end position="163"/>
    </location>
</feature>
<reference evidence="2 3" key="1">
    <citation type="submission" date="2019-03" db="EMBL/GenBank/DDBJ databases">
        <title>Genomic Encyclopedia of Archaeal and Bacterial Type Strains, Phase II (KMG-II): from individual species to whole genera.</title>
        <authorList>
            <person name="Goeker M."/>
        </authorList>
    </citation>
    <scope>NUCLEOTIDE SEQUENCE [LARGE SCALE GENOMIC DNA]</scope>
    <source>
        <strain evidence="2 3">ATCC 35214</strain>
    </source>
</reference>
<dbReference type="RefSeq" id="WP_134110077.1">
    <property type="nucleotide sequence ID" value="NZ_SOCN01000001.1"/>
</dbReference>
<feature type="transmembrane region" description="Helical" evidence="1">
    <location>
        <begin position="14"/>
        <end position="41"/>
    </location>
</feature>
<dbReference type="Gene3D" id="1.10.1760.20">
    <property type="match status" value="1"/>
</dbReference>
<proteinExistence type="predicted"/>
<sequence>MEIIAKEKQIWNKLWLNVILKLIFLGLFIFCIISIPSLGIINLKVEQVSQLAFLYFCVIVLFFISIASSFWEGYYWENFIFDFLSPKLRQKKIVKWLYISLFSYLIGSIFRIVFLIGIYFEDGYYQYNFKLARRRKYGFSIQDIAFAGILFSLFLIISLIKNFTVARIINLDFEYVFYILFAYFFGKFKGSLLSFMADFFGLLFAGRIGFYHWVYAIVPIITTIMIGFIIDLFKKNQNKSMIVMNVALIVIFAILIYVFSTQVNDPKGIKISKTFGVSRISLVAGIILMTFAGVFISILIGLSIYYLKTKNDSNKKNRIGILILSFFLTVSIIVVARWIWGPFAFIRYANFYLGRNYIVKDYYLVFMTPIVIRSLISIPIYIVVLFALLVPLSLIKKHYAKKEAGITY</sequence>
<name>A0A4R7UES3_9BACT</name>
<feature type="transmembrane region" description="Helical" evidence="1">
    <location>
        <begin position="175"/>
        <end position="204"/>
    </location>
</feature>
<feature type="transmembrane region" description="Helical" evidence="1">
    <location>
        <begin position="370"/>
        <end position="392"/>
    </location>
</feature>
<organism evidence="2 3">
    <name type="scientific">Mycoplasmopsis mustelae</name>
    <dbReference type="NCBI Taxonomy" id="171289"/>
    <lineage>
        <taxon>Bacteria</taxon>
        <taxon>Bacillati</taxon>
        <taxon>Mycoplasmatota</taxon>
        <taxon>Mycoplasmoidales</taxon>
        <taxon>Metamycoplasmataceae</taxon>
        <taxon>Mycoplasmopsis</taxon>
    </lineage>
</organism>
<accession>A0A4R7UES3</accession>
<dbReference type="EMBL" id="SOCN01000001">
    <property type="protein sequence ID" value="TDV24134.1"/>
    <property type="molecule type" value="Genomic_DNA"/>
</dbReference>
<feature type="transmembrane region" description="Helical" evidence="1">
    <location>
        <begin position="96"/>
        <end position="120"/>
    </location>
</feature>
<dbReference type="Proteomes" id="UP000295757">
    <property type="component" value="Unassembled WGS sequence"/>
</dbReference>
<dbReference type="OrthoDB" id="397703at2"/>
<keyword evidence="1" id="KW-1133">Transmembrane helix</keyword>
<keyword evidence="1" id="KW-0812">Transmembrane</keyword>